<proteinExistence type="predicted"/>
<protein>
    <submittedName>
        <fullName evidence="1">Uncharacterized protein</fullName>
    </submittedName>
</protein>
<accession>A0A0E9UUN6</accession>
<name>A0A0E9UUN6_ANGAN</name>
<reference evidence="1" key="1">
    <citation type="submission" date="2014-11" db="EMBL/GenBank/DDBJ databases">
        <authorList>
            <person name="Amaro Gonzalez C."/>
        </authorList>
    </citation>
    <scope>NUCLEOTIDE SEQUENCE</scope>
</reference>
<dbReference type="AlphaFoldDB" id="A0A0E9UUN6"/>
<dbReference type="EMBL" id="GBXM01039899">
    <property type="protein sequence ID" value="JAH68678.1"/>
    <property type="molecule type" value="Transcribed_RNA"/>
</dbReference>
<organism evidence="1">
    <name type="scientific">Anguilla anguilla</name>
    <name type="common">European freshwater eel</name>
    <name type="synonym">Muraena anguilla</name>
    <dbReference type="NCBI Taxonomy" id="7936"/>
    <lineage>
        <taxon>Eukaryota</taxon>
        <taxon>Metazoa</taxon>
        <taxon>Chordata</taxon>
        <taxon>Craniata</taxon>
        <taxon>Vertebrata</taxon>
        <taxon>Euteleostomi</taxon>
        <taxon>Actinopterygii</taxon>
        <taxon>Neopterygii</taxon>
        <taxon>Teleostei</taxon>
        <taxon>Anguilliformes</taxon>
        <taxon>Anguillidae</taxon>
        <taxon>Anguilla</taxon>
    </lineage>
</organism>
<reference evidence="1" key="2">
    <citation type="journal article" date="2015" name="Fish Shellfish Immunol.">
        <title>Early steps in the European eel (Anguilla anguilla)-Vibrio vulnificus interaction in the gills: Role of the RtxA13 toxin.</title>
        <authorList>
            <person name="Callol A."/>
            <person name="Pajuelo D."/>
            <person name="Ebbesson L."/>
            <person name="Teles M."/>
            <person name="MacKenzie S."/>
            <person name="Amaro C."/>
        </authorList>
    </citation>
    <scope>NUCLEOTIDE SEQUENCE</scope>
</reference>
<sequence length="33" mass="3684">MVPTRRDASSTFFEACGRLVLRTPGFEPRGNTN</sequence>
<evidence type="ECO:0000313" key="1">
    <source>
        <dbReference type="EMBL" id="JAH68678.1"/>
    </source>
</evidence>